<comment type="similarity">
    <text evidence="2 9">Belongs to the cytochrome P450 family.</text>
</comment>
<keyword evidence="11" id="KW-0812">Transmembrane</keyword>
<evidence type="ECO:0000256" key="7">
    <source>
        <dbReference type="ARBA" id="ARBA00023033"/>
    </source>
</evidence>
<dbReference type="GO" id="GO:0004497">
    <property type="term" value="F:monooxygenase activity"/>
    <property type="evidence" value="ECO:0007669"/>
    <property type="project" value="UniProtKB-KW"/>
</dbReference>
<evidence type="ECO:0000256" key="9">
    <source>
        <dbReference type="RuleBase" id="RU000461"/>
    </source>
</evidence>
<keyword evidence="6 8" id="KW-0408">Iron</keyword>
<accession>A0AAN7B5E0</accession>
<dbReference type="InterPro" id="IPR050121">
    <property type="entry name" value="Cytochrome_P450_monoxygenase"/>
</dbReference>
<keyword evidence="4 8" id="KW-0479">Metal-binding</keyword>
<reference evidence="12" key="2">
    <citation type="submission" date="2023-05" db="EMBL/GenBank/DDBJ databases">
        <authorList>
            <consortium name="Lawrence Berkeley National Laboratory"/>
            <person name="Steindorff A."/>
            <person name="Hensen N."/>
            <person name="Bonometti L."/>
            <person name="Westerberg I."/>
            <person name="Brannstrom I.O."/>
            <person name="Guillou S."/>
            <person name="Cros-Aarteil S."/>
            <person name="Calhoun S."/>
            <person name="Haridas S."/>
            <person name="Kuo A."/>
            <person name="Mondo S."/>
            <person name="Pangilinan J."/>
            <person name="Riley R."/>
            <person name="Labutti K."/>
            <person name="Andreopoulos B."/>
            <person name="Lipzen A."/>
            <person name="Chen C."/>
            <person name="Yanf M."/>
            <person name="Daum C."/>
            <person name="Ng V."/>
            <person name="Clum A."/>
            <person name="Ohm R."/>
            <person name="Martin F."/>
            <person name="Silar P."/>
            <person name="Natvig D."/>
            <person name="Lalanne C."/>
            <person name="Gautier V."/>
            <person name="Ament-Velasquez S.L."/>
            <person name="Kruys A."/>
            <person name="Hutchinson M.I."/>
            <person name="Powell A.J."/>
            <person name="Barry K."/>
            <person name="Miller A.N."/>
            <person name="Grigoriev I.V."/>
            <person name="Debuchy R."/>
            <person name="Gladieux P."/>
            <person name="Thoren M.H."/>
            <person name="Johannesson H."/>
        </authorList>
    </citation>
    <scope>NUCLEOTIDE SEQUENCE</scope>
    <source>
        <strain evidence="12">PSN293</strain>
    </source>
</reference>
<dbReference type="EMBL" id="MU858109">
    <property type="protein sequence ID" value="KAK4213426.1"/>
    <property type="molecule type" value="Genomic_DNA"/>
</dbReference>
<organism evidence="12 13">
    <name type="scientific">Rhypophila decipiens</name>
    <dbReference type="NCBI Taxonomy" id="261697"/>
    <lineage>
        <taxon>Eukaryota</taxon>
        <taxon>Fungi</taxon>
        <taxon>Dikarya</taxon>
        <taxon>Ascomycota</taxon>
        <taxon>Pezizomycotina</taxon>
        <taxon>Sordariomycetes</taxon>
        <taxon>Sordariomycetidae</taxon>
        <taxon>Sordariales</taxon>
        <taxon>Naviculisporaceae</taxon>
        <taxon>Rhypophila</taxon>
    </lineage>
</organism>
<keyword evidence="11" id="KW-1133">Transmembrane helix</keyword>
<name>A0AAN7B5E0_9PEZI</name>
<dbReference type="Gene3D" id="1.10.630.10">
    <property type="entry name" value="Cytochrome P450"/>
    <property type="match status" value="1"/>
</dbReference>
<dbReference type="CDD" id="cd11062">
    <property type="entry name" value="CYP58-like"/>
    <property type="match status" value="1"/>
</dbReference>
<evidence type="ECO:0000256" key="2">
    <source>
        <dbReference type="ARBA" id="ARBA00010617"/>
    </source>
</evidence>
<dbReference type="PANTHER" id="PTHR24305:SF157">
    <property type="entry name" value="N-ACETYLTRYPTOPHAN 6-HYDROXYLASE IVOC-RELATED"/>
    <property type="match status" value="1"/>
</dbReference>
<dbReference type="GO" id="GO:0016705">
    <property type="term" value="F:oxidoreductase activity, acting on paired donors, with incorporation or reduction of molecular oxygen"/>
    <property type="evidence" value="ECO:0007669"/>
    <property type="project" value="InterPro"/>
</dbReference>
<feature type="region of interest" description="Disordered" evidence="10">
    <location>
        <begin position="268"/>
        <end position="296"/>
    </location>
</feature>
<keyword evidence="3 8" id="KW-0349">Heme</keyword>
<dbReference type="InterPro" id="IPR017972">
    <property type="entry name" value="Cyt_P450_CS"/>
</dbReference>
<keyword evidence="5 9" id="KW-0560">Oxidoreductase</keyword>
<dbReference type="InterPro" id="IPR036396">
    <property type="entry name" value="Cyt_P450_sf"/>
</dbReference>
<comment type="cofactor">
    <cofactor evidence="1 8">
        <name>heme</name>
        <dbReference type="ChEBI" id="CHEBI:30413"/>
    </cofactor>
</comment>
<gene>
    <name evidence="12" type="ORF">QBC37DRAFT_463929</name>
</gene>
<keyword evidence="13" id="KW-1185">Reference proteome</keyword>
<dbReference type="GO" id="GO:0005506">
    <property type="term" value="F:iron ion binding"/>
    <property type="evidence" value="ECO:0007669"/>
    <property type="project" value="InterPro"/>
</dbReference>
<dbReference type="Pfam" id="PF00067">
    <property type="entry name" value="p450"/>
    <property type="match status" value="1"/>
</dbReference>
<reference evidence="12" key="1">
    <citation type="journal article" date="2023" name="Mol. Phylogenet. Evol.">
        <title>Genome-scale phylogeny and comparative genomics of the fungal order Sordariales.</title>
        <authorList>
            <person name="Hensen N."/>
            <person name="Bonometti L."/>
            <person name="Westerberg I."/>
            <person name="Brannstrom I.O."/>
            <person name="Guillou S."/>
            <person name="Cros-Aarteil S."/>
            <person name="Calhoun S."/>
            <person name="Haridas S."/>
            <person name="Kuo A."/>
            <person name="Mondo S."/>
            <person name="Pangilinan J."/>
            <person name="Riley R."/>
            <person name="LaButti K."/>
            <person name="Andreopoulos B."/>
            <person name="Lipzen A."/>
            <person name="Chen C."/>
            <person name="Yan M."/>
            <person name="Daum C."/>
            <person name="Ng V."/>
            <person name="Clum A."/>
            <person name="Steindorff A."/>
            <person name="Ohm R.A."/>
            <person name="Martin F."/>
            <person name="Silar P."/>
            <person name="Natvig D.O."/>
            <person name="Lalanne C."/>
            <person name="Gautier V."/>
            <person name="Ament-Velasquez S.L."/>
            <person name="Kruys A."/>
            <person name="Hutchinson M.I."/>
            <person name="Powell A.J."/>
            <person name="Barry K."/>
            <person name="Miller A.N."/>
            <person name="Grigoriev I.V."/>
            <person name="Debuchy R."/>
            <person name="Gladieux P."/>
            <person name="Hiltunen Thoren M."/>
            <person name="Johannesson H."/>
        </authorList>
    </citation>
    <scope>NUCLEOTIDE SEQUENCE</scope>
    <source>
        <strain evidence="12">PSN293</strain>
    </source>
</reference>
<feature type="transmembrane region" description="Helical" evidence="11">
    <location>
        <begin position="14"/>
        <end position="35"/>
    </location>
</feature>
<evidence type="ECO:0000313" key="12">
    <source>
        <dbReference type="EMBL" id="KAK4213426.1"/>
    </source>
</evidence>
<dbReference type="GO" id="GO:0020037">
    <property type="term" value="F:heme binding"/>
    <property type="evidence" value="ECO:0007669"/>
    <property type="project" value="InterPro"/>
</dbReference>
<dbReference type="AlphaFoldDB" id="A0AAN7B5E0"/>
<dbReference type="PROSITE" id="PS00086">
    <property type="entry name" value="CYTOCHROME_P450"/>
    <property type="match status" value="1"/>
</dbReference>
<dbReference type="Proteomes" id="UP001301769">
    <property type="component" value="Unassembled WGS sequence"/>
</dbReference>
<comment type="caution">
    <text evidence="12">The sequence shown here is derived from an EMBL/GenBank/DDBJ whole genome shotgun (WGS) entry which is preliminary data.</text>
</comment>
<feature type="non-terminal residue" evidence="12">
    <location>
        <position position="1"/>
    </location>
</feature>
<evidence type="ECO:0000256" key="10">
    <source>
        <dbReference type="SAM" id="MobiDB-lite"/>
    </source>
</evidence>
<feature type="binding site" description="axial binding residue" evidence="8">
    <location>
        <position position="485"/>
    </location>
    <ligand>
        <name>heme</name>
        <dbReference type="ChEBI" id="CHEBI:30413"/>
    </ligand>
    <ligandPart>
        <name>Fe</name>
        <dbReference type="ChEBI" id="CHEBI:18248"/>
    </ligandPart>
</feature>
<evidence type="ECO:0000256" key="11">
    <source>
        <dbReference type="SAM" id="Phobius"/>
    </source>
</evidence>
<protein>
    <submittedName>
        <fullName evidence="12">Cytochrome P450</fullName>
    </submittedName>
</protein>
<keyword evidence="11" id="KW-0472">Membrane</keyword>
<dbReference type="InterPro" id="IPR002401">
    <property type="entry name" value="Cyt_P450_E_grp-I"/>
</dbReference>
<sequence>TMEPLADLLSWRNAALAAALYSVYFASLVFYRLFLHPLASFPGPKRAAATYLYEGYHDVIRNGQYTFRIAELHRKYGPIIRINPNELHVIDPSFYKVIYRHDGIWNKDPWAYSAQPPRAAAIMTVDHHQHKARRSPFNGYFSKAKISTRQDMLHRHLGTLCDRIEQFADSSTTFDLGHSASAFTRDVGDEYILGLNFHNLEQHDFNRDLTNMLQSVGYIWRTNKQMPFIYLSTIMMSIPQALVMLFADAGTRSLFGYLNSTREITERTMKEWSQERPSTSSSTTDPESKKQGSGSQRTIIHEVLDSNLPPSDKQCDRIWDETTTITGAGFETTANIARTIYFHLWSNPAMLRRARQELAYHHIPYEIAELDVKALEKLPYLTAIICEGMRLSPGISTRMGRVAPDRDIIYVDRQVNSTGKREWVIPKGYTVGMTTLLMHLDEELYPDPKQFRPERWIDGPDGVNARKVAEGNGTFAPFSRGTRICLGMYLAWAELYLLLAALIQRFDFEFAGAKAEDLLCTSDQFVIGTDGGSELKSKAT</sequence>
<evidence type="ECO:0000256" key="6">
    <source>
        <dbReference type="ARBA" id="ARBA00023004"/>
    </source>
</evidence>
<evidence type="ECO:0000256" key="5">
    <source>
        <dbReference type="ARBA" id="ARBA00023002"/>
    </source>
</evidence>
<feature type="non-terminal residue" evidence="12">
    <location>
        <position position="540"/>
    </location>
</feature>
<dbReference type="PANTHER" id="PTHR24305">
    <property type="entry name" value="CYTOCHROME P450"/>
    <property type="match status" value="1"/>
</dbReference>
<dbReference type="PRINTS" id="PR00385">
    <property type="entry name" value="P450"/>
</dbReference>
<evidence type="ECO:0000256" key="1">
    <source>
        <dbReference type="ARBA" id="ARBA00001971"/>
    </source>
</evidence>
<evidence type="ECO:0000256" key="8">
    <source>
        <dbReference type="PIRSR" id="PIRSR602401-1"/>
    </source>
</evidence>
<dbReference type="PRINTS" id="PR00463">
    <property type="entry name" value="EP450I"/>
</dbReference>
<evidence type="ECO:0000256" key="4">
    <source>
        <dbReference type="ARBA" id="ARBA00022723"/>
    </source>
</evidence>
<evidence type="ECO:0000313" key="13">
    <source>
        <dbReference type="Proteomes" id="UP001301769"/>
    </source>
</evidence>
<evidence type="ECO:0000256" key="3">
    <source>
        <dbReference type="ARBA" id="ARBA00022617"/>
    </source>
</evidence>
<keyword evidence="7 9" id="KW-0503">Monooxygenase</keyword>
<dbReference type="SUPFAM" id="SSF48264">
    <property type="entry name" value="Cytochrome P450"/>
    <property type="match status" value="1"/>
</dbReference>
<proteinExistence type="inferred from homology"/>
<dbReference type="InterPro" id="IPR001128">
    <property type="entry name" value="Cyt_P450"/>
</dbReference>